<organism evidence="6 7">
    <name type="scientific">Pleionea mediterranea</name>
    <dbReference type="NCBI Taxonomy" id="523701"/>
    <lineage>
        <taxon>Bacteria</taxon>
        <taxon>Pseudomonadati</taxon>
        <taxon>Pseudomonadota</taxon>
        <taxon>Gammaproteobacteria</taxon>
        <taxon>Oceanospirillales</taxon>
        <taxon>Pleioneaceae</taxon>
        <taxon>Pleionea</taxon>
    </lineage>
</organism>
<feature type="domain" description="UspA" evidence="5">
    <location>
        <begin position="178"/>
        <end position="318"/>
    </location>
</feature>
<dbReference type="GO" id="GO:0005737">
    <property type="term" value="C:cytoplasm"/>
    <property type="evidence" value="ECO:0007669"/>
    <property type="project" value="UniProtKB-SubCell"/>
</dbReference>
<keyword evidence="3" id="KW-0963">Cytoplasm</keyword>
<evidence type="ECO:0000256" key="3">
    <source>
        <dbReference type="ARBA" id="ARBA00022490"/>
    </source>
</evidence>
<protein>
    <submittedName>
        <fullName evidence="6">Universal stress protein E</fullName>
    </submittedName>
</protein>
<dbReference type="Pfam" id="PF00582">
    <property type="entry name" value="Usp"/>
    <property type="match status" value="1"/>
</dbReference>
<dbReference type="AlphaFoldDB" id="A0A316FBT7"/>
<dbReference type="EMBL" id="QGGU01000015">
    <property type="protein sequence ID" value="PWK44433.1"/>
    <property type="molecule type" value="Genomic_DNA"/>
</dbReference>
<dbReference type="Gene3D" id="3.40.50.12370">
    <property type="match status" value="1"/>
</dbReference>
<dbReference type="InterPro" id="IPR006016">
    <property type="entry name" value="UspA"/>
</dbReference>
<evidence type="ECO:0000259" key="5">
    <source>
        <dbReference type="Pfam" id="PF00582"/>
    </source>
</evidence>
<evidence type="ECO:0000256" key="4">
    <source>
        <dbReference type="ARBA" id="ARBA00037131"/>
    </source>
</evidence>
<dbReference type="Proteomes" id="UP000245790">
    <property type="component" value="Unassembled WGS sequence"/>
</dbReference>
<dbReference type="PANTHER" id="PTHR47892">
    <property type="entry name" value="UNIVERSAL STRESS PROTEIN E"/>
    <property type="match status" value="1"/>
</dbReference>
<proteinExistence type="inferred from homology"/>
<evidence type="ECO:0000256" key="1">
    <source>
        <dbReference type="ARBA" id="ARBA00004496"/>
    </source>
</evidence>
<dbReference type="RefSeq" id="WP_109764993.1">
    <property type="nucleotide sequence ID" value="NZ_QGGU01000015.1"/>
</dbReference>
<name>A0A316FBT7_9GAMM</name>
<comment type="similarity">
    <text evidence="2">Belongs to the universal stress protein A family.</text>
</comment>
<comment type="caution">
    <text evidence="6">The sequence shown here is derived from an EMBL/GenBank/DDBJ whole genome shotgun (WGS) entry which is preliminary data.</text>
</comment>
<dbReference type="OrthoDB" id="239260at2"/>
<reference evidence="6 7" key="1">
    <citation type="submission" date="2018-05" db="EMBL/GenBank/DDBJ databases">
        <title>Genomic Encyclopedia of Type Strains, Phase IV (KMG-IV): sequencing the most valuable type-strain genomes for metagenomic binning, comparative biology and taxonomic classification.</title>
        <authorList>
            <person name="Goeker M."/>
        </authorList>
    </citation>
    <scope>NUCLEOTIDE SEQUENCE [LARGE SCALE GENOMIC DNA]</scope>
    <source>
        <strain evidence="6 7">DSM 25350</strain>
    </source>
</reference>
<comment type="function">
    <text evidence="4">Required for resistance to DNA-damaging agents.</text>
</comment>
<dbReference type="SUPFAM" id="SSF52402">
    <property type="entry name" value="Adenine nucleotide alpha hydrolases-like"/>
    <property type="match status" value="2"/>
</dbReference>
<evidence type="ECO:0000313" key="6">
    <source>
        <dbReference type="EMBL" id="PWK44433.1"/>
    </source>
</evidence>
<comment type="subcellular location">
    <subcellularLocation>
        <location evidence="1">Cytoplasm</location>
    </subcellularLocation>
</comment>
<keyword evidence="7" id="KW-1185">Reference proteome</keyword>
<evidence type="ECO:0000313" key="7">
    <source>
        <dbReference type="Proteomes" id="UP000245790"/>
    </source>
</evidence>
<accession>A0A316FBT7</accession>
<sequence>MANQRILIDINPKFSLDNTPEQAQHETALLEKLKTLAQQQSIDAQLFICDYRSSIASNLILHPESLEKAVAQIKSEHEKTLKSLSEKFQHDNINYSIKVEWYKPYYEAIIKAAEDFKADLVLKQAHTHSALRNLFITPGDYQLLKSCPSPLLLSKTNNWNKGKCIIAAVDPSHSESENSHLDDIIVQQAKELSDQLNLPLKVCHVFDPTGWEVILNSSATTGVMGQFVVIDSPDDHHALMKKIRKQHETQLNVLKQRHQLKDDEVNLLEGFPEEAITQVADDLNAAFAVVGTTYRSGLLGSTAENLLEQIGCDIIAVKPGDFSSLNTH</sequence>
<dbReference type="PANTHER" id="PTHR47892:SF1">
    <property type="entry name" value="UNIVERSAL STRESS PROTEIN E"/>
    <property type="match status" value="1"/>
</dbReference>
<evidence type="ECO:0000256" key="2">
    <source>
        <dbReference type="ARBA" id="ARBA00008791"/>
    </source>
</evidence>
<gene>
    <name evidence="6" type="ORF">C8D97_11535</name>
</gene>